<feature type="region of interest" description="Disordered" evidence="4">
    <location>
        <begin position="253"/>
        <end position="288"/>
    </location>
</feature>
<dbReference type="SUPFAM" id="SSF69593">
    <property type="entry name" value="Glycerol-3-phosphate (1)-acyltransferase"/>
    <property type="match status" value="1"/>
</dbReference>
<dbReference type="SMART" id="SM00563">
    <property type="entry name" value="PlsC"/>
    <property type="match status" value="1"/>
</dbReference>
<dbReference type="EMBL" id="BAABKI010000020">
    <property type="protein sequence ID" value="GAA5176037.1"/>
    <property type="molecule type" value="Genomic_DNA"/>
</dbReference>
<comment type="caution">
    <text evidence="7">The sequence shown here is derived from an EMBL/GenBank/DDBJ whole genome shotgun (WGS) entry which is preliminary data.</text>
</comment>
<evidence type="ECO:0000256" key="1">
    <source>
        <dbReference type="ARBA" id="ARBA00005189"/>
    </source>
</evidence>
<keyword evidence="8" id="KW-1185">Reference proteome</keyword>
<feature type="domain" description="Phospholipid/glycerol acyltransferase" evidence="6">
    <location>
        <begin position="93"/>
        <end position="201"/>
    </location>
</feature>
<dbReference type="Pfam" id="PF01553">
    <property type="entry name" value="Acyltransferase"/>
    <property type="match status" value="1"/>
</dbReference>
<proteinExistence type="predicted"/>
<feature type="compositionally biased region" description="Basic and acidic residues" evidence="4">
    <location>
        <begin position="263"/>
        <end position="279"/>
    </location>
</feature>
<comment type="pathway">
    <text evidence="1">Lipid metabolism.</text>
</comment>
<dbReference type="GO" id="GO:0016746">
    <property type="term" value="F:acyltransferase activity"/>
    <property type="evidence" value="ECO:0007669"/>
    <property type="project" value="UniProtKB-KW"/>
</dbReference>
<protein>
    <submittedName>
        <fullName evidence="7">Lysophospholipid acyltransferase family protein</fullName>
    </submittedName>
</protein>
<dbReference type="InterPro" id="IPR002123">
    <property type="entry name" value="Plipid/glycerol_acylTrfase"/>
</dbReference>
<evidence type="ECO:0000313" key="7">
    <source>
        <dbReference type="EMBL" id="GAA5176037.1"/>
    </source>
</evidence>
<dbReference type="PANTHER" id="PTHR10434:SF66">
    <property type="entry name" value="PHOSPHOLIPID_GLYCEROL ACYLTRANSFERASE DOMAIN-CONTAINING PROTEIN"/>
    <property type="match status" value="1"/>
</dbReference>
<evidence type="ECO:0000259" key="6">
    <source>
        <dbReference type="SMART" id="SM00563"/>
    </source>
</evidence>
<evidence type="ECO:0000256" key="4">
    <source>
        <dbReference type="SAM" id="MobiDB-lite"/>
    </source>
</evidence>
<dbReference type="Proteomes" id="UP001500074">
    <property type="component" value="Unassembled WGS sequence"/>
</dbReference>
<keyword evidence="5" id="KW-0812">Transmembrane</keyword>
<keyword evidence="3 7" id="KW-0012">Acyltransferase</keyword>
<evidence type="ECO:0000256" key="3">
    <source>
        <dbReference type="ARBA" id="ARBA00023315"/>
    </source>
</evidence>
<keyword evidence="5" id="KW-1133">Transmembrane helix</keyword>
<dbReference type="PANTHER" id="PTHR10434">
    <property type="entry name" value="1-ACYL-SN-GLYCEROL-3-PHOSPHATE ACYLTRANSFERASE"/>
    <property type="match status" value="1"/>
</dbReference>
<sequence length="288" mass="31520">MSIQAQPGTWQLSRLWRGVGTALGFIAFGLCALIIGWLLAPPIRLASRHPHSAQRRVRRLVRLACHGLIKALRRLGVIAVRIDHIERLDMPGRLLLANHPTLIDALFLLASTPDACCIVKGQLADNPTLRRVILEAGYITTCEPRTVIGAARRALAAGQPLLVFPEGTRSLPGRPVRLRRGAAAIALTSGAWITPVRIRCAPATLTKGEAWYRVPPSRPCFHIEIGVPLAPLASGDTSRQAARDLTRRLEDYFNSPPWEEGSTDDHRAGTRTQALDHRHPGTGRRHAG</sequence>
<keyword evidence="5" id="KW-0472">Membrane</keyword>
<feature type="transmembrane region" description="Helical" evidence="5">
    <location>
        <begin position="20"/>
        <end position="40"/>
    </location>
</feature>
<gene>
    <name evidence="7" type="ORF">GCM10023342_20670</name>
</gene>
<evidence type="ECO:0000313" key="8">
    <source>
        <dbReference type="Proteomes" id="UP001500074"/>
    </source>
</evidence>
<dbReference type="RefSeq" id="WP_051907342.1">
    <property type="nucleotide sequence ID" value="NZ_BAABKI010000020.1"/>
</dbReference>
<accession>A0ABP9REL2</accession>
<dbReference type="CDD" id="cd07989">
    <property type="entry name" value="LPLAT_AGPAT-like"/>
    <property type="match status" value="1"/>
</dbReference>
<evidence type="ECO:0000256" key="2">
    <source>
        <dbReference type="ARBA" id="ARBA00022679"/>
    </source>
</evidence>
<reference evidence="8" key="1">
    <citation type="journal article" date="2019" name="Int. J. Syst. Evol. Microbiol.">
        <title>The Global Catalogue of Microorganisms (GCM) 10K type strain sequencing project: providing services to taxonomists for standard genome sequencing and annotation.</title>
        <authorList>
            <consortium name="The Broad Institute Genomics Platform"/>
            <consortium name="The Broad Institute Genome Sequencing Center for Infectious Disease"/>
            <person name="Wu L."/>
            <person name="Ma J."/>
        </authorList>
    </citation>
    <scope>NUCLEOTIDE SEQUENCE [LARGE SCALE GENOMIC DNA]</scope>
    <source>
        <strain evidence="8">JCM 18472</strain>
    </source>
</reference>
<name>A0ABP9REL2_9GAMM</name>
<keyword evidence="2" id="KW-0808">Transferase</keyword>
<organism evidence="7 8">
    <name type="scientific">Modicisalibacter zincidurans</name>
    <dbReference type="NCBI Taxonomy" id="1178777"/>
    <lineage>
        <taxon>Bacteria</taxon>
        <taxon>Pseudomonadati</taxon>
        <taxon>Pseudomonadota</taxon>
        <taxon>Gammaproteobacteria</taxon>
        <taxon>Oceanospirillales</taxon>
        <taxon>Halomonadaceae</taxon>
        <taxon>Modicisalibacter</taxon>
    </lineage>
</organism>
<evidence type="ECO:0000256" key="5">
    <source>
        <dbReference type="SAM" id="Phobius"/>
    </source>
</evidence>